<comment type="caution">
    <text evidence="2">The sequence shown here is derived from an EMBL/GenBank/DDBJ whole genome shotgun (WGS) entry which is preliminary data.</text>
</comment>
<evidence type="ECO:0000313" key="2">
    <source>
        <dbReference type="EMBL" id="HGY08592.1"/>
    </source>
</evidence>
<gene>
    <name evidence="2" type="ORF">ENK37_00840</name>
</gene>
<feature type="transmembrane region" description="Helical" evidence="1">
    <location>
        <begin position="6"/>
        <end position="26"/>
    </location>
</feature>
<keyword evidence="1" id="KW-1133">Transmembrane helix</keyword>
<protein>
    <submittedName>
        <fullName evidence="2">Uncharacterized protein</fullName>
    </submittedName>
</protein>
<feature type="transmembrane region" description="Helical" evidence="1">
    <location>
        <begin position="38"/>
        <end position="56"/>
    </location>
</feature>
<dbReference type="EMBL" id="DRPZ01000022">
    <property type="protein sequence ID" value="HGY08592.1"/>
    <property type="molecule type" value="Genomic_DNA"/>
</dbReference>
<dbReference type="AlphaFoldDB" id="A0A7C4ZBZ8"/>
<accession>A0A7C4ZBZ8</accession>
<proteinExistence type="predicted"/>
<evidence type="ECO:0000256" key="1">
    <source>
        <dbReference type="SAM" id="Phobius"/>
    </source>
</evidence>
<name>A0A7C4ZBZ8_9DEIN</name>
<organism evidence="2">
    <name type="scientific">Oceanithermus profundus</name>
    <dbReference type="NCBI Taxonomy" id="187137"/>
    <lineage>
        <taxon>Bacteria</taxon>
        <taxon>Thermotogati</taxon>
        <taxon>Deinococcota</taxon>
        <taxon>Deinococci</taxon>
        <taxon>Thermales</taxon>
        <taxon>Thermaceae</taxon>
        <taxon>Oceanithermus</taxon>
    </lineage>
</organism>
<sequence>MSFYLYLPMALFYLVLLALALWGAWLGWTRSKSPTARGFVVVLSLVWAGFTVAGALNTYREVQEVGLDAFMSGDSYIDMPVVGDARLCVLCYQGPAGRVYVVAGSRIEGGEYHVTAEHPVRYSLRFKEGRVQVAGEGPLSPGCHVGTAEPYATFEIVQATGFRLEVGDAASCD</sequence>
<keyword evidence="1" id="KW-0812">Transmembrane</keyword>
<keyword evidence="1" id="KW-0472">Membrane</keyword>
<dbReference type="Proteomes" id="UP000885759">
    <property type="component" value="Unassembled WGS sequence"/>
</dbReference>
<reference evidence="2" key="1">
    <citation type="journal article" date="2020" name="mSystems">
        <title>Genome- and Community-Level Interaction Insights into Carbon Utilization and Element Cycling Functions of Hydrothermarchaeota in Hydrothermal Sediment.</title>
        <authorList>
            <person name="Zhou Z."/>
            <person name="Liu Y."/>
            <person name="Xu W."/>
            <person name="Pan J."/>
            <person name="Luo Z.H."/>
            <person name="Li M."/>
        </authorList>
    </citation>
    <scope>NUCLEOTIDE SEQUENCE [LARGE SCALE GENOMIC DNA]</scope>
    <source>
        <strain evidence="2">HyVt-570</strain>
    </source>
</reference>